<keyword evidence="2 3" id="KW-0175">Coiled coil</keyword>
<evidence type="ECO:0000256" key="1">
    <source>
        <dbReference type="ARBA" id="ARBA00009019"/>
    </source>
</evidence>
<comment type="similarity">
    <text evidence="1">Belongs to the CDR2 family.</text>
</comment>
<dbReference type="PANTHER" id="PTHR19232:SF1">
    <property type="entry name" value="CEREBELLAR DEGENERATION-RELATED PROTEIN 2"/>
    <property type="match status" value="1"/>
</dbReference>
<feature type="region of interest" description="Disordered" evidence="4">
    <location>
        <begin position="362"/>
        <end position="385"/>
    </location>
</feature>
<protein>
    <submittedName>
        <fullName evidence="5">Cerebellar degeneration-related protein 2a</fullName>
    </submittedName>
</protein>
<feature type="coiled-coil region" evidence="3">
    <location>
        <begin position="427"/>
        <end position="454"/>
    </location>
</feature>
<feature type="compositionally biased region" description="Basic and acidic residues" evidence="4">
    <location>
        <begin position="362"/>
        <end position="384"/>
    </location>
</feature>
<name>A0A3Q2WS66_HAPBU</name>
<evidence type="ECO:0000313" key="6">
    <source>
        <dbReference type="Proteomes" id="UP000264840"/>
    </source>
</evidence>
<organism evidence="5 6">
    <name type="scientific">Haplochromis burtoni</name>
    <name type="common">Burton's mouthbrooder</name>
    <name type="synonym">Chromis burtoni</name>
    <dbReference type="NCBI Taxonomy" id="8153"/>
    <lineage>
        <taxon>Eukaryota</taxon>
        <taxon>Metazoa</taxon>
        <taxon>Chordata</taxon>
        <taxon>Craniata</taxon>
        <taxon>Vertebrata</taxon>
        <taxon>Euteleostomi</taxon>
        <taxon>Actinopterygii</taxon>
        <taxon>Neopterygii</taxon>
        <taxon>Teleostei</taxon>
        <taxon>Neoteleostei</taxon>
        <taxon>Acanthomorphata</taxon>
        <taxon>Ovalentaria</taxon>
        <taxon>Cichlomorphae</taxon>
        <taxon>Cichliformes</taxon>
        <taxon>Cichlidae</taxon>
        <taxon>African cichlids</taxon>
        <taxon>Pseudocrenilabrinae</taxon>
        <taxon>Haplochromini</taxon>
        <taxon>Haplochromis</taxon>
    </lineage>
</organism>
<dbReference type="PANTHER" id="PTHR19232">
    <property type="entry name" value="CENTROCORTIN FAMILY MEMBER"/>
    <property type="match status" value="1"/>
</dbReference>
<evidence type="ECO:0000256" key="2">
    <source>
        <dbReference type="ARBA" id="ARBA00023054"/>
    </source>
</evidence>
<keyword evidence="6" id="KW-1185">Reference proteome</keyword>
<feature type="coiled-coil region" evidence="3">
    <location>
        <begin position="273"/>
        <end position="338"/>
    </location>
</feature>
<reference evidence="5" key="2">
    <citation type="submission" date="2025-09" db="UniProtKB">
        <authorList>
            <consortium name="Ensembl"/>
        </authorList>
    </citation>
    <scope>IDENTIFICATION</scope>
</reference>
<dbReference type="InterPro" id="IPR026079">
    <property type="entry name" value="CDR2"/>
</dbReference>
<proteinExistence type="inferred from homology"/>
<feature type="coiled-coil region" evidence="3">
    <location>
        <begin position="110"/>
        <end position="226"/>
    </location>
</feature>
<sequence length="615" mass="70310">MLFLPPAGCWGDLPRCCRQQTLKPLTHRGRCELRLTTRGSGLQSASSRQTRVCGASVGWSFGSPLGLKMLTDMILEEEFEKNGESWYNQQELEHDLHLAAELGKTLLDRNHDLEQALQQMYSTNQEQLQEIEYLTKQVELLRQMNDQHAKVYEQLDTAARDLEQGNQRLVQDNRMAQHKIQNLTETIEALQTLMEDLQAQVGELKTAEAERNKRELAEQRRSLGAQSVSCLKELYDLHHDRYQANGSHLVDGLWSPYGSFQDRKKQPDPEEENAALQRSIQTLQSQIAAERSRREAAERELELTARENSTLEQQLVQLSGYQARQKELEAEVEQLQLLWRADCTKRKPDELLVPDTVFFASEDKPCPEQSKPEEKTETVEEQSRYSRQRCNSDSVLKATNPDEILRSHEQLCIRRAEAVKKRGISLLNEVDAQYSALQVKYDELLQRCQQASDELSHKAVQTSSSPFASGRSRRRLSSSAALSDLSVLLEDGQQPEYKALFKEIFTCIQKTKEDLSGNEQPTRKRKISAHHPVPQPEGCRDHLRLAERWHSHSNRLCSDVTSCKLHLKLPGLTHGSLCFIYRATTDPHGQQLPERESCACRPMVLSFGFCLITHS</sequence>
<reference evidence="5" key="1">
    <citation type="submission" date="2025-08" db="UniProtKB">
        <authorList>
            <consortium name="Ensembl"/>
        </authorList>
    </citation>
    <scope>IDENTIFICATION</scope>
</reference>
<evidence type="ECO:0000313" key="5">
    <source>
        <dbReference type="Ensembl" id="ENSHBUP00000028991.1"/>
    </source>
</evidence>
<dbReference type="Proteomes" id="UP000264840">
    <property type="component" value="Unplaced"/>
</dbReference>
<evidence type="ECO:0000256" key="4">
    <source>
        <dbReference type="SAM" id="MobiDB-lite"/>
    </source>
</evidence>
<accession>A0A3Q2WS66</accession>
<dbReference type="GeneTree" id="ENSGT00390000018570"/>
<dbReference type="Ensembl" id="ENSHBUT00000032124.1">
    <property type="protein sequence ID" value="ENSHBUP00000028991.1"/>
    <property type="gene ID" value="ENSHBUG00000000378.1"/>
</dbReference>
<dbReference type="AlphaFoldDB" id="A0A3Q2WS66"/>
<feature type="region of interest" description="Disordered" evidence="4">
    <location>
        <begin position="515"/>
        <end position="536"/>
    </location>
</feature>
<evidence type="ECO:0000256" key="3">
    <source>
        <dbReference type="SAM" id="Coils"/>
    </source>
</evidence>